<reference evidence="2 3" key="1">
    <citation type="journal article" date="2004" name="Proc. Natl. Acad. Sci. U.S.A.">
        <title>Structural flexibility in the Burkholderia mallei genome.</title>
        <authorList>
            <person name="Nierman W.C."/>
            <person name="DeShazer D."/>
            <person name="Kim H.S."/>
            <person name="Tettelin H."/>
            <person name="Nelson K.E."/>
            <person name="Feldblyum T."/>
            <person name="Ulrich R.L."/>
            <person name="Ronning C.M."/>
            <person name="Brinkac L.M."/>
            <person name="Daugherty S.C."/>
            <person name="Davidsen T.D."/>
            <person name="Deboy R.T."/>
            <person name="Dimitrov G."/>
            <person name="Dodson R.J."/>
            <person name="Durkin A.S."/>
            <person name="Gwinn M.L."/>
            <person name="Haft D.H."/>
            <person name="Khouri H."/>
            <person name="Kolonay J.F."/>
            <person name="Madupu R."/>
            <person name="Mohammoud Y."/>
            <person name="Nelson W.C."/>
            <person name="Radune D."/>
            <person name="Romero C.M."/>
            <person name="Sarria S."/>
            <person name="Selengut J."/>
            <person name="Shamblin C."/>
            <person name="Sullivan S.A."/>
            <person name="White O."/>
            <person name="Yu Y."/>
            <person name="Zafar N."/>
            <person name="Zhou L."/>
            <person name="Fraser C.M."/>
        </authorList>
    </citation>
    <scope>NUCLEOTIDE SEQUENCE [LARGE SCALE GENOMIC DNA]</scope>
    <source>
        <strain evidence="2 3">ATCC 23344</strain>
    </source>
</reference>
<keyword evidence="3" id="KW-1185">Reference proteome</keyword>
<dbReference type="KEGG" id="bma:BMAA1165"/>
<evidence type="ECO:0000313" key="2">
    <source>
        <dbReference type="EMBL" id="AAU46541.1"/>
    </source>
</evidence>
<dbReference type="HOGENOM" id="CLU_2341374_0_0_4"/>
<protein>
    <submittedName>
        <fullName evidence="2">Uncharacterized protein</fullName>
    </submittedName>
</protein>
<feature type="region of interest" description="Disordered" evidence="1">
    <location>
        <begin position="1"/>
        <end position="31"/>
    </location>
</feature>
<organism evidence="2 3">
    <name type="scientific">Burkholderia mallei (strain ATCC 23344)</name>
    <dbReference type="NCBI Taxonomy" id="243160"/>
    <lineage>
        <taxon>Bacteria</taxon>
        <taxon>Pseudomonadati</taxon>
        <taxon>Pseudomonadota</taxon>
        <taxon>Betaproteobacteria</taxon>
        <taxon>Burkholderiales</taxon>
        <taxon>Burkholderiaceae</taxon>
        <taxon>Burkholderia</taxon>
        <taxon>pseudomallei group</taxon>
    </lineage>
</organism>
<feature type="compositionally biased region" description="Basic and acidic residues" evidence="1">
    <location>
        <begin position="87"/>
        <end position="97"/>
    </location>
</feature>
<evidence type="ECO:0000256" key="1">
    <source>
        <dbReference type="SAM" id="MobiDB-lite"/>
    </source>
</evidence>
<dbReference type="EMBL" id="CP000011">
    <property type="protein sequence ID" value="AAU46541.1"/>
    <property type="molecule type" value="Genomic_DNA"/>
</dbReference>
<gene>
    <name evidence="2" type="ordered locus">BMAA1165</name>
</gene>
<name>A0A0H2WBR3_BURMA</name>
<accession>A0A0H2WBR3</accession>
<proteinExistence type="predicted"/>
<dbReference type="AlphaFoldDB" id="A0A0H2WBR3"/>
<feature type="region of interest" description="Disordered" evidence="1">
    <location>
        <begin position="73"/>
        <end position="97"/>
    </location>
</feature>
<dbReference type="Proteomes" id="UP000006693">
    <property type="component" value="Chromosome 2"/>
</dbReference>
<sequence>MRETPRPPLSRTETRIDRGAGKRIGPRRTATSDLRHRGRLPFSAWRRIGSASDTCAARFPTAHRMMRACVRPSPGEYRKRRRAGILDSRDNAYSRPQ</sequence>
<evidence type="ECO:0000313" key="3">
    <source>
        <dbReference type="Proteomes" id="UP000006693"/>
    </source>
</evidence>